<dbReference type="AlphaFoldDB" id="A0A8K0H9M2"/>
<dbReference type="EMBL" id="VOIH02000004">
    <property type="protein sequence ID" value="KAF3448286.1"/>
    <property type="molecule type" value="Genomic_DNA"/>
</dbReference>
<evidence type="ECO:0000313" key="1">
    <source>
        <dbReference type="EMBL" id="KAF3448286.1"/>
    </source>
</evidence>
<organism evidence="1 2">
    <name type="scientific">Rhamnella rubrinervis</name>
    <dbReference type="NCBI Taxonomy" id="2594499"/>
    <lineage>
        <taxon>Eukaryota</taxon>
        <taxon>Viridiplantae</taxon>
        <taxon>Streptophyta</taxon>
        <taxon>Embryophyta</taxon>
        <taxon>Tracheophyta</taxon>
        <taxon>Spermatophyta</taxon>
        <taxon>Magnoliopsida</taxon>
        <taxon>eudicotyledons</taxon>
        <taxon>Gunneridae</taxon>
        <taxon>Pentapetalae</taxon>
        <taxon>rosids</taxon>
        <taxon>fabids</taxon>
        <taxon>Rosales</taxon>
        <taxon>Rhamnaceae</taxon>
        <taxon>rhamnoid group</taxon>
        <taxon>Rhamneae</taxon>
        <taxon>Rhamnella</taxon>
    </lineage>
</organism>
<gene>
    <name evidence="1" type="ORF">FNV43_RR08999</name>
</gene>
<keyword evidence="2" id="KW-1185">Reference proteome</keyword>
<name>A0A8K0H9M2_9ROSA</name>
<evidence type="ECO:0000313" key="2">
    <source>
        <dbReference type="Proteomes" id="UP000796880"/>
    </source>
</evidence>
<comment type="caution">
    <text evidence="1">The sequence shown here is derived from an EMBL/GenBank/DDBJ whole genome shotgun (WGS) entry which is preliminary data.</text>
</comment>
<dbReference type="Proteomes" id="UP000796880">
    <property type="component" value="Unassembled WGS sequence"/>
</dbReference>
<sequence length="178" mass="19923">MATSTNSSSCQIQIQNFSHDLILSLTYNINGDNSQNHPIRCMACGKLCSDTTHSCRLARNREIFGPFITVQTVLLYINTEHQNSIGIKEPEVTKTKAGRKFSANEVGVGDDDQDAIVSKLHAYIEVHYVEVETLKAKSEAVTAQLQALEKEREQYPIQMGLRKTILLKLGYVNFPSFT</sequence>
<accession>A0A8K0H9M2</accession>
<reference evidence="1" key="1">
    <citation type="submission" date="2020-03" db="EMBL/GenBank/DDBJ databases">
        <title>A high-quality chromosome-level genome assembly of a woody plant with both climbing and erect habits, Rhamnella rubrinervis.</title>
        <authorList>
            <person name="Lu Z."/>
            <person name="Yang Y."/>
            <person name="Zhu X."/>
            <person name="Sun Y."/>
        </authorList>
    </citation>
    <scope>NUCLEOTIDE SEQUENCE</scope>
    <source>
        <strain evidence="1">BYM</strain>
        <tissue evidence="1">Leaf</tissue>
    </source>
</reference>
<protein>
    <submittedName>
        <fullName evidence="1">Uncharacterized protein</fullName>
    </submittedName>
</protein>
<proteinExistence type="predicted"/>